<dbReference type="GO" id="GO:0016301">
    <property type="term" value="F:kinase activity"/>
    <property type="evidence" value="ECO:0007669"/>
    <property type="project" value="UniProtKB-KW"/>
</dbReference>
<comment type="caution">
    <text evidence="13">The sequence shown here is derived from an EMBL/GenBank/DDBJ whole genome shotgun (WGS) entry which is preliminary data.</text>
</comment>
<evidence type="ECO:0000256" key="7">
    <source>
        <dbReference type="ARBA" id="ARBA00022692"/>
    </source>
</evidence>
<evidence type="ECO:0000256" key="8">
    <source>
        <dbReference type="ARBA" id="ARBA00022777"/>
    </source>
</evidence>
<accession>A0A1B7I1Q8</accession>
<keyword evidence="5 13" id="KW-0808">Transferase</keyword>
<dbReference type="RefSeq" id="WP_064553100.1">
    <property type="nucleotide sequence ID" value="NZ_LXEO01000002.1"/>
</dbReference>
<evidence type="ECO:0000256" key="11">
    <source>
        <dbReference type="PROSITE-ProRule" id="PRU00421"/>
    </source>
</evidence>
<keyword evidence="2" id="KW-0813">Transport</keyword>
<dbReference type="GO" id="GO:0005886">
    <property type="term" value="C:plasma membrane"/>
    <property type="evidence" value="ECO:0007669"/>
    <property type="project" value="UniProtKB-SubCell"/>
</dbReference>
<dbReference type="InterPro" id="IPR018113">
    <property type="entry name" value="PTrfase_EIIB_Cys"/>
</dbReference>
<dbReference type="PANTHER" id="PTHR30009">
    <property type="entry name" value="CYTOCHROME C-TYPE SYNTHESIS PROTEIN AND PTS TRANSMEMBRANE COMPONENT"/>
    <property type="match status" value="1"/>
</dbReference>
<dbReference type="AlphaFoldDB" id="A0A1B7I1Q8"/>
<name>A0A1B7I1Q8_9ENTR</name>
<gene>
    <name evidence="13" type="ORF">M979_0154</name>
</gene>
<dbReference type="PROSITE" id="PS51098">
    <property type="entry name" value="PTS_EIIB_TYPE_1"/>
    <property type="match status" value="1"/>
</dbReference>
<evidence type="ECO:0000256" key="6">
    <source>
        <dbReference type="ARBA" id="ARBA00022683"/>
    </source>
</evidence>
<feature type="active site" description="Phosphocysteine intermediate; for EIIB activity" evidence="11">
    <location>
        <position position="47"/>
    </location>
</feature>
<evidence type="ECO:0000256" key="5">
    <source>
        <dbReference type="ARBA" id="ARBA00022679"/>
    </source>
</evidence>
<dbReference type="NCBIfam" id="TIGR00826">
    <property type="entry name" value="EIIB_glc"/>
    <property type="match status" value="1"/>
</dbReference>
<evidence type="ECO:0000256" key="10">
    <source>
        <dbReference type="ARBA" id="ARBA00023136"/>
    </source>
</evidence>
<proteinExistence type="predicted"/>
<dbReference type="InterPro" id="IPR001996">
    <property type="entry name" value="PTS_IIB_1"/>
</dbReference>
<reference evidence="13 14" key="1">
    <citation type="submission" date="2016-04" db="EMBL/GenBank/DDBJ databases">
        <title>ATOL: Assembling a taxonomically balanced genome-scale reconstruction of the evolutionary history of the Enterobacteriaceae.</title>
        <authorList>
            <person name="Plunkett G.III."/>
            <person name="Neeno-Eckwall E.C."/>
            <person name="Glasner J.D."/>
            <person name="Perna N.T."/>
        </authorList>
    </citation>
    <scope>NUCLEOTIDE SEQUENCE [LARGE SCALE GENOMIC DNA]</scope>
    <source>
        <strain evidence="13 14">ATCC 51607</strain>
    </source>
</reference>
<dbReference type="PANTHER" id="PTHR30009:SF20">
    <property type="entry name" value="PTS SYSTEM GLUCOSE-SPECIFIC EIICB COMPONENT-RELATED"/>
    <property type="match status" value="1"/>
</dbReference>
<dbReference type="GO" id="GO:0009401">
    <property type="term" value="P:phosphoenolpyruvate-dependent sugar phosphotransferase system"/>
    <property type="evidence" value="ECO:0007669"/>
    <property type="project" value="UniProtKB-KW"/>
</dbReference>
<keyword evidence="7" id="KW-0812">Transmembrane</keyword>
<keyword evidence="8" id="KW-0418">Kinase</keyword>
<sequence length="103" mass="11546">MISLKSFMHYFSHPKPVASLTEDEEQQAELLLQYFGGKPNIKNIDACITRLRVTVDDLSKVNTDALQKTGALGVVILGKEVHAIFGKQSDNLRKIMDEHFSKS</sequence>
<dbReference type="GO" id="GO:0090564">
    <property type="term" value="F:protein-phosphocysteine-glucose phosphotransferase system transporter activity"/>
    <property type="evidence" value="ECO:0007669"/>
    <property type="project" value="TreeGrafter"/>
</dbReference>
<evidence type="ECO:0000256" key="1">
    <source>
        <dbReference type="ARBA" id="ARBA00004651"/>
    </source>
</evidence>
<evidence type="ECO:0000256" key="2">
    <source>
        <dbReference type="ARBA" id="ARBA00022448"/>
    </source>
</evidence>
<dbReference type="GO" id="GO:1904659">
    <property type="term" value="P:D-glucose transmembrane transport"/>
    <property type="evidence" value="ECO:0007669"/>
    <property type="project" value="TreeGrafter"/>
</dbReference>
<dbReference type="PROSITE" id="PS01035">
    <property type="entry name" value="PTS_EIIB_TYPE_1_CYS"/>
    <property type="match status" value="1"/>
</dbReference>
<evidence type="ECO:0000256" key="4">
    <source>
        <dbReference type="ARBA" id="ARBA00022597"/>
    </source>
</evidence>
<feature type="domain" description="PTS EIIB type-1" evidence="12">
    <location>
        <begin position="25"/>
        <end position="103"/>
    </location>
</feature>
<keyword evidence="6" id="KW-0598">Phosphotransferase system</keyword>
<evidence type="ECO:0000313" key="13">
    <source>
        <dbReference type="EMBL" id="OAT22064.1"/>
    </source>
</evidence>
<evidence type="ECO:0000259" key="12">
    <source>
        <dbReference type="PROSITE" id="PS51098"/>
    </source>
</evidence>
<keyword evidence="14" id="KW-1185">Reference proteome</keyword>
<keyword evidence="4" id="KW-0762">Sugar transport</keyword>
<organism evidence="13 14">
    <name type="scientific">Buttiauxella noackiae ATCC 51607</name>
    <dbReference type="NCBI Taxonomy" id="1354255"/>
    <lineage>
        <taxon>Bacteria</taxon>
        <taxon>Pseudomonadati</taxon>
        <taxon>Pseudomonadota</taxon>
        <taxon>Gammaproteobacteria</taxon>
        <taxon>Enterobacterales</taxon>
        <taxon>Enterobacteriaceae</taxon>
        <taxon>Buttiauxella</taxon>
    </lineage>
</organism>
<dbReference type="GO" id="GO:0008982">
    <property type="term" value="F:protein-N(PI)-phosphohistidine-sugar phosphotransferase activity"/>
    <property type="evidence" value="ECO:0007669"/>
    <property type="project" value="InterPro"/>
</dbReference>
<evidence type="ECO:0000313" key="14">
    <source>
        <dbReference type="Proteomes" id="UP000078286"/>
    </source>
</evidence>
<dbReference type="EMBL" id="LXEO01000002">
    <property type="protein sequence ID" value="OAT22064.1"/>
    <property type="molecule type" value="Genomic_DNA"/>
</dbReference>
<keyword evidence="10" id="KW-0472">Membrane</keyword>
<protein>
    <submittedName>
        <fullName evidence="13">PTS system N-acetylglucosamine-specific IIABC component</fullName>
        <ecNumber evidence="13">2.7.1.191</ecNumber>
    </submittedName>
</protein>
<keyword evidence="9" id="KW-1133">Transmembrane helix</keyword>
<comment type="subcellular location">
    <subcellularLocation>
        <location evidence="1">Cell membrane</location>
        <topology evidence="1">Multi-pass membrane protein</topology>
    </subcellularLocation>
</comment>
<keyword evidence="3" id="KW-1003">Cell membrane</keyword>
<dbReference type="Gene3D" id="3.30.1360.60">
    <property type="entry name" value="Glucose permease domain IIB"/>
    <property type="match status" value="1"/>
</dbReference>
<dbReference type="PATRIC" id="fig|1354255.3.peg.154"/>
<dbReference type="CDD" id="cd00212">
    <property type="entry name" value="PTS_IIB_glc"/>
    <property type="match status" value="1"/>
</dbReference>
<dbReference type="FunFam" id="3.30.1360.60:FF:000001">
    <property type="entry name" value="PTS system glucose-specific IIBC component PtsG"/>
    <property type="match status" value="1"/>
</dbReference>
<dbReference type="InterPro" id="IPR036878">
    <property type="entry name" value="Glu_permease_IIB"/>
</dbReference>
<dbReference type="Proteomes" id="UP000078286">
    <property type="component" value="Unassembled WGS sequence"/>
</dbReference>
<dbReference type="SUPFAM" id="SSF55604">
    <property type="entry name" value="Glucose permease domain IIB"/>
    <property type="match status" value="1"/>
</dbReference>
<dbReference type="Pfam" id="PF00367">
    <property type="entry name" value="PTS_EIIB"/>
    <property type="match status" value="1"/>
</dbReference>
<evidence type="ECO:0000256" key="3">
    <source>
        <dbReference type="ARBA" id="ARBA00022475"/>
    </source>
</evidence>
<dbReference type="InterPro" id="IPR050429">
    <property type="entry name" value="PTS_Glucose_EIICBA"/>
</dbReference>
<dbReference type="EC" id="2.7.1.191" evidence="13"/>
<evidence type="ECO:0000256" key="9">
    <source>
        <dbReference type="ARBA" id="ARBA00022989"/>
    </source>
</evidence>